<dbReference type="Proteomes" id="UP000281955">
    <property type="component" value="Unassembled WGS sequence"/>
</dbReference>
<dbReference type="OrthoDB" id="4290974at2"/>
<accession>A0A420XK15</accession>
<comment type="caution">
    <text evidence="1">The sequence shown here is derived from an EMBL/GenBank/DDBJ whole genome shotgun (WGS) entry which is preliminary data.</text>
</comment>
<gene>
    <name evidence="1" type="ORF">CLV35_3588</name>
</gene>
<reference evidence="1 2" key="1">
    <citation type="submission" date="2018-10" db="EMBL/GenBank/DDBJ databases">
        <title>Genomic Encyclopedia of Archaeal and Bacterial Type Strains, Phase II (KMG-II): from individual species to whole genera.</title>
        <authorList>
            <person name="Goeker M."/>
        </authorList>
    </citation>
    <scope>NUCLEOTIDE SEQUENCE [LARGE SCALE GENOMIC DNA]</scope>
    <source>
        <strain evidence="1 2">RP-AC37</strain>
    </source>
</reference>
<evidence type="ECO:0000313" key="2">
    <source>
        <dbReference type="Proteomes" id="UP000281955"/>
    </source>
</evidence>
<dbReference type="RefSeq" id="WP_121194856.1">
    <property type="nucleotide sequence ID" value="NZ_RBWV01000016.1"/>
</dbReference>
<dbReference type="AlphaFoldDB" id="A0A420XK15"/>
<proteinExistence type="predicted"/>
<sequence>MDDLVAWLRRQVADDDRHWRVAWKWRQAHPDVVLEQLARCAALVEVLDAYAAEPDPAARAAWERAVRVLATAYERRAGYHPSWRP</sequence>
<protein>
    <submittedName>
        <fullName evidence="1">Uncharacterized protein</fullName>
    </submittedName>
</protein>
<dbReference type="InParanoid" id="A0A420XK15"/>
<keyword evidence="2" id="KW-1185">Reference proteome</keyword>
<name>A0A420XK15_9ACTN</name>
<evidence type="ECO:0000313" key="1">
    <source>
        <dbReference type="EMBL" id="RKS68462.1"/>
    </source>
</evidence>
<organism evidence="1 2">
    <name type="scientific">Motilibacter peucedani</name>
    <dbReference type="NCBI Taxonomy" id="598650"/>
    <lineage>
        <taxon>Bacteria</taxon>
        <taxon>Bacillati</taxon>
        <taxon>Actinomycetota</taxon>
        <taxon>Actinomycetes</taxon>
        <taxon>Motilibacterales</taxon>
        <taxon>Motilibacteraceae</taxon>
        <taxon>Motilibacter</taxon>
    </lineage>
</organism>
<dbReference type="EMBL" id="RBWV01000016">
    <property type="protein sequence ID" value="RKS68462.1"/>
    <property type="molecule type" value="Genomic_DNA"/>
</dbReference>